<dbReference type="PANTHER" id="PTHR37422:SF17">
    <property type="entry name" value="O-ANTIGEN LIGASE"/>
    <property type="match status" value="1"/>
</dbReference>
<protein>
    <recommendedName>
        <fullName evidence="6">O-antigen ligase-related domain-containing protein</fullName>
    </recommendedName>
</protein>
<comment type="caution">
    <text evidence="7">The sequence shown here is derived from an EMBL/GenBank/DDBJ whole genome shotgun (WGS) entry which is preliminary data.</text>
</comment>
<evidence type="ECO:0000256" key="4">
    <source>
        <dbReference type="ARBA" id="ARBA00023136"/>
    </source>
</evidence>
<accession>A0A0L8VBL3</accession>
<dbReference type="PANTHER" id="PTHR37422">
    <property type="entry name" value="TEICHURONIC ACID BIOSYNTHESIS PROTEIN TUAE"/>
    <property type="match status" value="1"/>
</dbReference>
<feature type="transmembrane region" description="Helical" evidence="5">
    <location>
        <begin position="112"/>
        <end position="133"/>
    </location>
</feature>
<proteinExistence type="predicted"/>
<evidence type="ECO:0000259" key="6">
    <source>
        <dbReference type="Pfam" id="PF04932"/>
    </source>
</evidence>
<evidence type="ECO:0000256" key="2">
    <source>
        <dbReference type="ARBA" id="ARBA00022692"/>
    </source>
</evidence>
<dbReference type="InterPro" id="IPR051533">
    <property type="entry name" value="WaaL-like"/>
</dbReference>
<keyword evidence="4 5" id="KW-0472">Membrane</keyword>
<name>A0A0L8VBL3_9BACT</name>
<keyword evidence="3 5" id="KW-1133">Transmembrane helix</keyword>
<keyword evidence="8" id="KW-1185">Reference proteome</keyword>
<dbReference type="Proteomes" id="UP000036958">
    <property type="component" value="Unassembled WGS sequence"/>
</dbReference>
<dbReference type="EMBL" id="LGIA01000064">
    <property type="protein sequence ID" value="KOH45846.1"/>
    <property type="molecule type" value="Genomic_DNA"/>
</dbReference>
<dbReference type="Pfam" id="PF04932">
    <property type="entry name" value="Wzy_C"/>
    <property type="match status" value="1"/>
</dbReference>
<feature type="transmembrane region" description="Helical" evidence="5">
    <location>
        <begin position="178"/>
        <end position="196"/>
    </location>
</feature>
<feature type="transmembrane region" description="Helical" evidence="5">
    <location>
        <begin position="228"/>
        <end position="247"/>
    </location>
</feature>
<dbReference type="STRING" id="1409788.NC99_13370"/>
<sequence length="525" mass="60781">MFKSQKINWFYAALILFMVALPFSEALISISGVLLLLSSFFYRKHWSDILSFKNQKELLLFSSIYLVYLLGVLFTHDRKWALYDLQKNIPFLMIPLSFMIARQLKTEQLINLLKIFVVAVSSSALITIVGFYLNNETSVLRAQEFGFIHHIRFSMQLVFSLIILAVLLYLNRTKSRHGLQATAFVLMLFLTLFLFWHQSLTGILSFLGTTWIGLSILMFQLKKRKQKNVAFVVLVLVVLLPAAYLYYAVNRYYDVDKIAHEELEQTTKNGNPYQHDLADQRLENGHYLGLYWNEPEMKAAWNTVANLKYDDRDQYGHQVKETLARYLTSKNLRKDAEGVHQLKEEDIANIEAGISNFLLARKGISLYPRIYVSIWEIDTYLKTGHANHKSLAQRIEYTKAALAIIREHFWFGVGTGNWKQAYHDAFVQNQSQMDPAQYAGAHNQYLDYMVKFGLIGLLWILFAIIYPLVNTKSYRDPIFFFFLISLLFANFGDSNFETHVGSSFFVLFYSLFVASGKGESRLPLS</sequence>
<feature type="transmembrane region" description="Helical" evidence="5">
    <location>
        <begin position="12"/>
        <end position="37"/>
    </location>
</feature>
<gene>
    <name evidence="7" type="ORF">NC99_13370</name>
</gene>
<feature type="transmembrane region" description="Helical" evidence="5">
    <location>
        <begin position="153"/>
        <end position="171"/>
    </location>
</feature>
<feature type="transmembrane region" description="Helical" evidence="5">
    <location>
        <begin position="476"/>
        <end position="492"/>
    </location>
</feature>
<feature type="transmembrane region" description="Helical" evidence="5">
    <location>
        <begin position="58"/>
        <end position="74"/>
    </location>
</feature>
<evidence type="ECO:0000256" key="1">
    <source>
        <dbReference type="ARBA" id="ARBA00004141"/>
    </source>
</evidence>
<organism evidence="7 8">
    <name type="scientific">Sunxiuqinia dokdonensis</name>
    <dbReference type="NCBI Taxonomy" id="1409788"/>
    <lineage>
        <taxon>Bacteria</taxon>
        <taxon>Pseudomonadati</taxon>
        <taxon>Bacteroidota</taxon>
        <taxon>Bacteroidia</taxon>
        <taxon>Marinilabiliales</taxon>
        <taxon>Prolixibacteraceae</taxon>
        <taxon>Sunxiuqinia</taxon>
    </lineage>
</organism>
<dbReference type="GO" id="GO:0016020">
    <property type="term" value="C:membrane"/>
    <property type="evidence" value="ECO:0007669"/>
    <property type="project" value="UniProtKB-SubCell"/>
</dbReference>
<evidence type="ECO:0000256" key="3">
    <source>
        <dbReference type="ARBA" id="ARBA00022989"/>
    </source>
</evidence>
<dbReference type="InterPro" id="IPR007016">
    <property type="entry name" value="O-antigen_ligase-rel_domated"/>
</dbReference>
<dbReference type="AlphaFoldDB" id="A0A0L8VBL3"/>
<keyword evidence="2 5" id="KW-0812">Transmembrane</keyword>
<evidence type="ECO:0000256" key="5">
    <source>
        <dbReference type="SAM" id="Phobius"/>
    </source>
</evidence>
<comment type="subcellular location">
    <subcellularLocation>
        <location evidence="1">Membrane</location>
        <topology evidence="1">Multi-pass membrane protein</topology>
    </subcellularLocation>
</comment>
<dbReference type="OrthoDB" id="1093278at2"/>
<feature type="transmembrane region" description="Helical" evidence="5">
    <location>
        <begin position="448"/>
        <end position="469"/>
    </location>
</feature>
<reference evidence="8" key="1">
    <citation type="submission" date="2015-07" db="EMBL/GenBank/DDBJ databases">
        <title>Genome sequencing of Sunxiuqinia dokdonensis strain SK.</title>
        <authorList>
            <person name="Ahn S."/>
            <person name="Kim B.-C."/>
        </authorList>
    </citation>
    <scope>NUCLEOTIDE SEQUENCE [LARGE SCALE GENOMIC DNA]</scope>
    <source>
        <strain evidence="8">SK</strain>
    </source>
</reference>
<feature type="domain" description="O-antigen ligase-related" evidence="6">
    <location>
        <begin position="378"/>
        <end position="459"/>
    </location>
</feature>
<evidence type="ECO:0000313" key="8">
    <source>
        <dbReference type="Proteomes" id="UP000036958"/>
    </source>
</evidence>
<feature type="transmembrane region" description="Helical" evidence="5">
    <location>
        <begin position="202"/>
        <end position="221"/>
    </location>
</feature>
<evidence type="ECO:0000313" key="7">
    <source>
        <dbReference type="EMBL" id="KOH45846.1"/>
    </source>
</evidence>